<evidence type="ECO:0000256" key="4">
    <source>
        <dbReference type="ARBA" id="ARBA00022692"/>
    </source>
</evidence>
<comment type="caution">
    <text evidence="8">The sequence shown here is derived from an EMBL/GenBank/DDBJ whole genome shotgun (WGS) entry which is preliminary data.</text>
</comment>
<dbReference type="RefSeq" id="WP_144932680.1">
    <property type="nucleotide sequence ID" value="NZ_JBHTIU010000027.1"/>
</dbReference>
<feature type="transmembrane region" description="Helical" evidence="7">
    <location>
        <begin position="111"/>
        <end position="132"/>
    </location>
</feature>
<dbReference type="EMBL" id="JBHTIU010000027">
    <property type="protein sequence ID" value="MFD0869048.1"/>
    <property type="molecule type" value="Genomic_DNA"/>
</dbReference>
<dbReference type="EC" id="2.4.99.-" evidence="8"/>
<dbReference type="InterPro" id="IPR001640">
    <property type="entry name" value="Lgt"/>
</dbReference>
<evidence type="ECO:0000256" key="2">
    <source>
        <dbReference type="ARBA" id="ARBA00022475"/>
    </source>
</evidence>
<dbReference type="PANTHER" id="PTHR30589:SF0">
    <property type="entry name" value="PHOSPHATIDYLGLYCEROL--PROLIPOPROTEIN DIACYLGLYCERYL TRANSFERASE"/>
    <property type="match status" value="1"/>
</dbReference>
<evidence type="ECO:0000313" key="8">
    <source>
        <dbReference type="EMBL" id="MFD0869048.1"/>
    </source>
</evidence>
<keyword evidence="8" id="KW-0328">Glycosyltransferase</keyword>
<proteinExistence type="inferred from homology"/>
<comment type="similarity">
    <text evidence="1">Belongs to the Lgt family.</text>
</comment>
<evidence type="ECO:0000256" key="7">
    <source>
        <dbReference type="SAM" id="Phobius"/>
    </source>
</evidence>
<evidence type="ECO:0000256" key="3">
    <source>
        <dbReference type="ARBA" id="ARBA00022679"/>
    </source>
</evidence>
<dbReference type="Proteomes" id="UP001597120">
    <property type="component" value="Unassembled WGS sequence"/>
</dbReference>
<reference evidence="9" key="1">
    <citation type="journal article" date="2019" name="Int. J. Syst. Evol. Microbiol.">
        <title>The Global Catalogue of Microorganisms (GCM) 10K type strain sequencing project: providing services to taxonomists for standard genome sequencing and annotation.</title>
        <authorList>
            <consortium name="The Broad Institute Genomics Platform"/>
            <consortium name="The Broad Institute Genome Sequencing Center for Infectious Disease"/>
            <person name="Wu L."/>
            <person name="Ma J."/>
        </authorList>
    </citation>
    <scope>NUCLEOTIDE SEQUENCE [LARGE SCALE GENOMIC DNA]</scope>
    <source>
        <strain evidence="9">CCUG 57263</strain>
    </source>
</reference>
<feature type="transmembrane region" description="Helical" evidence="7">
    <location>
        <begin position="184"/>
        <end position="202"/>
    </location>
</feature>
<accession>A0ABW3D6H6</accession>
<keyword evidence="6 7" id="KW-0472">Membrane</keyword>
<keyword evidence="3 8" id="KW-0808">Transferase</keyword>
<keyword evidence="2" id="KW-1003">Cell membrane</keyword>
<organism evidence="8 9">
    <name type="scientific">Paenibacillus residui</name>
    <dbReference type="NCBI Taxonomy" id="629724"/>
    <lineage>
        <taxon>Bacteria</taxon>
        <taxon>Bacillati</taxon>
        <taxon>Bacillota</taxon>
        <taxon>Bacilli</taxon>
        <taxon>Bacillales</taxon>
        <taxon>Paenibacillaceae</taxon>
        <taxon>Paenibacillus</taxon>
    </lineage>
</organism>
<evidence type="ECO:0000256" key="5">
    <source>
        <dbReference type="ARBA" id="ARBA00022989"/>
    </source>
</evidence>
<evidence type="ECO:0000256" key="1">
    <source>
        <dbReference type="ARBA" id="ARBA00007150"/>
    </source>
</evidence>
<feature type="transmembrane region" description="Helical" evidence="7">
    <location>
        <begin position="208"/>
        <end position="230"/>
    </location>
</feature>
<evidence type="ECO:0000313" key="9">
    <source>
        <dbReference type="Proteomes" id="UP001597120"/>
    </source>
</evidence>
<sequence>MPEVLQAGPLMIRTSWLLLALAAIAGYLLVRWKLNKVGDKGRELPDLIGNAILIILLTWKLSPAIFNPSVLWTNPASLLFVNGSGMGLWLGLGLALVYLEAARRKRGIDRPFLLDTMAYWAGLIAVVYYLFIWQYGKATEWPWGIAVGYSNYRYHPVNLYIVLILLPSYIWMWRKGGRLGSGKLFSHFLTFYGIALLAGSFFRVNDPLWAGLTAEQLLATGMALAGVLAFPQSKEKTS</sequence>
<dbReference type="Pfam" id="PF01790">
    <property type="entry name" value="LGT"/>
    <property type="match status" value="1"/>
</dbReference>
<feature type="transmembrane region" description="Helical" evidence="7">
    <location>
        <begin position="44"/>
        <end position="66"/>
    </location>
</feature>
<name>A0ABW3D6H6_9BACL</name>
<feature type="transmembrane region" description="Helical" evidence="7">
    <location>
        <begin position="78"/>
        <end position="99"/>
    </location>
</feature>
<gene>
    <name evidence="8" type="ORF">ACFQ03_07790</name>
</gene>
<protein>
    <submittedName>
        <fullName evidence="8">Prolipoprotein diacylglyceryl transferase family protein</fullName>
        <ecNumber evidence="8">2.4.99.-</ecNumber>
    </submittedName>
</protein>
<dbReference type="PANTHER" id="PTHR30589">
    <property type="entry name" value="PROLIPOPROTEIN DIACYLGLYCERYL TRANSFERASE"/>
    <property type="match status" value="1"/>
</dbReference>
<keyword evidence="5 7" id="KW-1133">Transmembrane helix</keyword>
<evidence type="ECO:0000256" key="6">
    <source>
        <dbReference type="ARBA" id="ARBA00023136"/>
    </source>
</evidence>
<keyword evidence="9" id="KW-1185">Reference proteome</keyword>
<dbReference type="GO" id="GO:0016757">
    <property type="term" value="F:glycosyltransferase activity"/>
    <property type="evidence" value="ECO:0007669"/>
    <property type="project" value="UniProtKB-KW"/>
</dbReference>
<keyword evidence="4 7" id="KW-0812">Transmembrane</keyword>
<feature type="transmembrane region" description="Helical" evidence="7">
    <location>
        <begin position="12"/>
        <end position="32"/>
    </location>
</feature>
<feature type="transmembrane region" description="Helical" evidence="7">
    <location>
        <begin position="152"/>
        <end position="172"/>
    </location>
</feature>